<dbReference type="SUPFAM" id="SSF51735">
    <property type="entry name" value="NAD(P)-binding Rossmann-fold domains"/>
    <property type="match status" value="1"/>
</dbReference>
<keyword evidence="14" id="KW-1185">Reference proteome</keyword>
<evidence type="ECO:0000256" key="7">
    <source>
        <dbReference type="ARBA" id="ARBA00022490"/>
    </source>
</evidence>
<comment type="similarity">
    <text evidence="4">Belongs to the myo-inositol oxygenase family.</text>
</comment>
<comment type="pathway">
    <text evidence="3">Polyol metabolism; myo-inositol degradation into D-glucuronate; D-glucuronate from myo-inositol: step 1/1.</text>
</comment>
<reference evidence="13 14" key="1">
    <citation type="submission" date="2024-02" db="EMBL/GenBank/DDBJ databases">
        <authorList>
            <person name="Chen Y."/>
            <person name="Shah S."/>
            <person name="Dougan E. K."/>
            <person name="Thang M."/>
            <person name="Chan C."/>
        </authorList>
    </citation>
    <scope>NUCLEOTIDE SEQUENCE [LARGE SCALE GENOMIC DNA]</scope>
</reference>
<dbReference type="InterPro" id="IPR007828">
    <property type="entry name" value="Inositol_oxygenase"/>
</dbReference>
<dbReference type="Pfam" id="PF05153">
    <property type="entry name" value="MIOX"/>
    <property type="match status" value="1"/>
</dbReference>
<dbReference type="InterPro" id="IPR055170">
    <property type="entry name" value="GFO_IDH_MocA-like_dom"/>
</dbReference>
<accession>A0ABP0RM67</accession>
<dbReference type="Proteomes" id="UP001642484">
    <property type="component" value="Unassembled WGS sequence"/>
</dbReference>
<keyword evidence="7" id="KW-0963">Cytoplasm</keyword>
<evidence type="ECO:0000256" key="10">
    <source>
        <dbReference type="ARBA" id="ARBA00023004"/>
    </source>
</evidence>
<keyword evidence="8" id="KW-0479">Metal-binding</keyword>
<dbReference type="EMBL" id="CAXAMN010026106">
    <property type="protein sequence ID" value="CAK9100630.1"/>
    <property type="molecule type" value="Genomic_DNA"/>
</dbReference>
<organism evidence="13 14">
    <name type="scientific">Durusdinium trenchii</name>
    <dbReference type="NCBI Taxonomy" id="1381693"/>
    <lineage>
        <taxon>Eukaryota</taxon>
        <taxon>Sar</taxon>
        <taxon>Alveolata</taxon>
        <taxon>Dinophyceae</taxon>
        <taxon>Suessiales</taxon>
        <taxon>Symbiodiniaceae</taxon>
        <taxon>Durusdinium</taxon>
    </lineage>
</organism>
<feature type="domain" description="GFO/IDH/MocA-like oxidoreductase" evidence="12">
    <location>
        <begin position="293"/>
        <end position="413"/>
    </location>
</feature>
<comment type="subcellular location">
    <subcellularLocation>
        <location evidence="2">Cytoplasm</location>
    </subcellularLocation>
</comment>
<evidence type="ECO:0000259" key="11">
    <source>
        <dbReference type="Pfam" id="PF01408"/>
    </source>
</evidence>
<evidence type="ECO:0000256" key="8">
    <source>
        <dbReference type="ARBA" id="ARBA00022723"/>
    </source>
</evidence>
<evidence type="ECO:0000259" key="12">
    <source>
        <dbReference type="Pfam" id="PF22725"/>
    </source>
</evidence>
<comment type="similarity">
    <text evidence="5">Belongs to the Gfo/Idh/MocA family.</text>
</comment>
<dbReference type="Gene3D" id="3.30.360.10">
    <property type="entry name" value="Dihydrodipicolinate Reductase, domain 2"/>
    <property type="match status" value="1"/>
</dbReference>
<evidence type="ECO:0000256" key="9">
    <source>
        <dbReference type="ARBA" id="ARBA00023002"/>
    </source>
</evidence>
<dbReference type="Pfam" id="PF01408">
    <property type="entry name" value="GFO_IDH_MocA"/>
    <property type="match status" value="1"/>
</dbReference>
<proteinExistence type="inferred from homology"/>
<evidence type="ECO:0000256" key="6">
    <source>
        <dbReference type="ARBA" id="ARBA00011919"/>
    </source>
</evidence>
<evidence type="ECO:0000256" key="4">
    <source>
        <dbReference type="ARBA" id="ARBA00005286"/>
    </source>
</evidence>
<evidence type="ECO:0000313" key="13">
    <source>
        <dbReference type="EMBL" id="CAK9100630.1"/>
    </source>
</evidence>
<sequence>MTTRCRALLSDSWYFLEVSGLCQVRFCFASLEWSPPRFCSARRIRPPPRFCSKWLLVGGLIGLKSSQAMHSFPQRYLQAYRSELTEFIELVRAGPESEMHRLEQQAMLRHPNVVRTTITAEMSWKQGKTVNLAELMNFGSDNLQVAAICSPEAELAMKDMHVDVVKVALVGLGRAGHFHMESVLQLPGIVRLAWVIDIDTEKAKRIATEKGCRWSSSLDAALAGPDAVDAVIIASATDTHFPYIMQALNADKAVLAEKPISHELNEVVEAVELAKQKNLAFVCGYQRRADRHFRELKRQLDAGAIGNLKLLKTCSRDNPIPPMEYLRTSGGIFHDMLIHDFDMLDFLSGGQIPESVTATGHAYHPEIKAMGDVDTCAVMFKYPSGLIAMVDTSRDASYGYDQRIEAFGEQGMLSAKNNLTSTIELATADGHLMPPAMYSFPQRYHEAYRSELTEFIELVRAGPESKMHRLEQQAMLRHPNVVRTTIAAEMSWKQGMTVQVASIQPHVLPTPEPPQKLLRTQVPEGYPQTSASDEKHAKQTMAFVKGQQERWLKFNKGEKSIMDVLKFLDDEPFQRAECIRASWPGEEYEWFHLVGLLHNLGKIMAAPEVAGQEALDQWAVLGDTFPVGCAPAEDACLLPEAFKTNPDYSHPLYGTKNGIYKVCLPNAEAQRMHSTWVSLGANPFAVLLLLV</sequence>
<dbReference type="EC" id="1.13.99.1" evidence="6"/>
<evidence type="ECO:0000256" key="3">
    <source>
        <dbReference type="ARBA" id="ARBA00005167"/>
    </source>
</evidence>
<evidence type="ECO:0000256" key="2">
    <source>
        <dbReference type="ARBA" id="ARBA00004496"/>
    </source>
</evidence>
<comment type="cofactor">
    <cofactor evidence="1">
        <name>Fe cation</name>
        <dbReference type="ChEBI" id="CHEBI:24875"/>
    </cofactor>
</comment>
<keyword evidence="9" id="KW-0560">Oxidoreductase</keyword>
<dbReference type="Gene3D" id="3.40.50.720">
    <property type="entry name" value="NAD(P)-binding Rossmann-like Domain"/>
    <property type="match status" value="1"/>
</dbReference>
<gene>
    <name evidence="13" type="ORF">CCMP2556_LOCUS47521</name>
</gene>
<evidence type="ECO:0000256" key="1">
    <source>
        <dbReference type="ARBA" id="ARBA00001962"/>
    </source>
</evidence>
<evidence type="ECO:0000256" key="5">
    <source>
        <dbReference type="ARBA" id="ARBA00010928"/>
    </source>
</evidence>
<dbReference type="PANTHER" id="PTHR42840:SF3">
    <property type="entry name" value="BINDING ROSSMANN FOLD OXIDOREDUCTASE, PUTATIVE (AFU_ORTHOLOGUE AFUA_2G10240)-RELATED"/>
    <property type="match status" value="1"/>
</dbReference>
<dbReference type="SUPFAM" id="SSF109604">
    <property type="entry name" value="HD-domain/PDEase-like"/>
    <property type="match status" value="1"/>
</dbReference>
<evidence type="ECO:0000313" key="14">
    <source>
        <dbReference type="Proteomes" id="UP001642484"/>
    </source>
</evidence>
<name>A0ABP0RM67_9DINO</name>
<keyword evidence="10" id="KW-0408">Iron</keyword>
<protein>
    <recommendedName>
        <fullName evidence="6">inositol oxygenase</fullName>
        <ecNumber evidence="6">1.13.99.1</ecNumber>
    </recommendedName>
</protein>
<dbReference type="Pfam" id="PF22725">
    <property type="entry name" value="GFO_IDH_MocA_C3"/>
    <property type="match status" value="1"/>
</dbReference>
<comment type="caution">
    <text evidence="13">The sequence shown here is derived from an EMBL/GenBank/DDBJ whole genome shotgun (WGS) entry which is preliminary data.</text>
</comment>
<dbReference type="InterPro" id="IPR000683">
    <property type="entry name" value="Gfo/Idh/MocA-like_OxRdtase_N"/>
</dbReference>
<feature type="domain" description="Gfo/Idh/MocA-like oxidoreductase N-terminal" evidence="11">
    <location>
        <begin position="165"/>
        <end position="284"/>
    </location>
</feature>
<dbReference type="InterPro" id="IPR036291">
    <property type="entry name" value="NAD(P)-bd_dom_sf"/>
</dbReference>
<dbReference type="SUPFAM" id="SSF55347">
    <property type="entry name" value="Glyceraldehyde-3-phosphate dehydrogenase-like, C-terminal domain"/>
    <property type="match status" value="1"/>
</dbReference>
<dbReference type="PANTHER" id="PTHR42840">
    <property type="entry name" value="NAD(P)-BINDING ROSSMANN-FOLD SUPERFAMILY PROTEIN-RELATED"/>
    <property type="match status" value="1"/>
</dbReference>